<dbReference type="FunFam" id="1.10.630.10:FF:000047">
    <property type="entry name" value="Cytochrome P450 monooxygenase"/>
    <property type="match status" value="1"/>
</dbReference>
<keyword evidence="13" id="KW-1185">Reference proteome</keyword>
<dbReference type="PANTHER" id="PTHR24305:SF230">
    <property type="entry name" value="P450, PUTATIVE (EUROFUNG)-RELATED"/>
    <property type="match status" value="1"/>
</dbReference>
<feature type="transmembrane region" description="Helical" evidence="11">
    <location>
        <begin position="56"/>
        <end position="76"/>
    </location>
</feature>
<accession>A0A4Z1G4U4</accession>
<comment type="similarity">
    <text evidence="2 10">Belongs to the cytochrome P450 family.</text>
</comment>
<gene>
    <name evidence="12" type="ORF">BHYA_0373g00010</name>
</gene>
<dbReference type="SUPFAM" id="SSF48264">
    <property type="entry name" value="Cytochrome P450"/>
    <property type="match status" value="1"/>
</dbReference>
<dbReference type="PRINTS" id="PR00385">
    <property type="entry name" value="P450"/>
</dbReference>
<evidence type="ECO:0000256" key="4">
    <source>
        <dbReference type="ARBA" id="ARBA00022723"/>
    </source>
</evidence>
<evidence type="ECO:0000256" key="2">
    <source>
        <dbReference type="ARBA" id="ARBA00010617"/>
    </source>
</evidence>
<reference evidence="12 13" key="1">
    <citation type="submission" date="2017-12" db="EMBL/GenBank/DDBJ databases">
        <title>Comparative genomics of Botrytis spp.</title>
        <authorList>
            <person name="Valero-Jimenez C.A."/>
            <person name="Tapia P."/>
            <person name="Veloso J."/>
            <person name="Silva-Moreno E."/>
            <person name="Staats M."/>
            <person name="Valdes J.H."/>
            <person name="Van Kan J.A.L."/>
        </authorList>
    </citation>
    <scope>NUCLEOTIDE SEQUENCE [LARGE SCALE GENOMIC DNA]</scope>
    <source>
        <strain evidence="12 13">Bh0001</strain>
    </source>
</reference>
<dbReference type="PANTHER" id="PTHR24305">
    <property type="entry name" value="CYTOCHROME P450"/>
    <property type="match status" value="1"/>
</dbReference>
<dbReference type="CDD" id="cd11058">
    <property type="entry name" value="CYP60B-like"/>
    <property type="match status" value="1"/>
</dbReference>
<feature type="transmembrane region" description="Helical" evidence="11">
    <location>
        <begin position="30"/>
        <end position="50"/>
    </location>
</feature>
<evidence type="ECO:0000256" key="7">
    <source>
        <dbReference type="ARBA" id="ARBA00023026"/>
    </source>
</evidence>
<feature type="binding site" description="axial binding residue" evidence="9">
    <location>
        <position position="466"/>
    </location>
    <ligand>
        <name>heme</name>
        <dbReference type="ChEBI" id="CHEBI:30413"/>
    </ligand>
    <ligandPart>
        <name>Fe</name>
        <dbReference type="ChEBI" id="CHEBI:18248"/>
    </ligandPart>
</feature>
<evidence type="ECO:0000256" key="10">
    <source>
        <dbReference type="RuleBase" id="RU000461"/>
    </source>
</evidence>
<dbReference type="GO" id="GO:0020037">
    <property type="term" value="F:heme binding"/>
    <property type="evidence" value="ECO:0007669"/>
    <property type="project" value="InterPro"/>
</dbReference>
<evidence type="ECO:0000256" key="8">
    <source>
        <dbReference type="ARBA" id="ARBA00023033"/>
    </source>
</evidence>
<keyword evidence="8 10" id="KW-0503">Monooxygenase</keyword>
<dbReference type="PRINTS" id="PR00463">
    <property type="entry name" value="EP450I"/>
</dbReference>
<dbReference type="GO" id="GO:0005506">
    <property type="term" value="F:iron ion binding"/>
    <property type="evidence" value="ECO:0007669"/>
    <property type="project" value="InterPro"/>
</dbReference>
<dbReference type="InterPro" id="IPR017972">
    <property type="entry name" value="Cyt_P450_CS"/>
</dbReference>
<evidence type="ECO:0000313" key="12">
    <source>
        <dbReference type="EMBL" id="TGO31964.1"/>
    </source>
</evidence>
<keyword evidence="11" id="KW-0472">Membrane</keyword>
<sequence length="521" mass="59417">MNKIPCEISETQGSICNFPITHFSYHFQSITMMLSVAALAALLYLLYTVISTLRVLYYHPLSHIPGPTLWIAFPIFRHLALMRGRQDIELRALHQQYGEVVRFAPDEVSFISAQAWRDIYGHGHKQLPKFKHSAANPQDIISANDADHSRYRKAMSHAFSAKGLQAQEPILNKYVDKLIARLEHEATSRVPVDMVKWYNLTTFDLIGDLAFGQSFGGLENSQYHFWVSTIFESIRAIQFVKVKDVYPMLFQFIKPFMSRDFASARQRQQDYSKVVVQKRLANPEPSDLVDFVDSMLRHRGEKDGLSDEELVANSSILVIAGSETTATLLSGVTFLLLKNPTAMKKLTHEVRTVMQSEEDITFANATANLPYMLACLEEAFRRYPPVATGLQRVTTSPTLISGYEIPPNTRVAVHQSAAYHSPLNFHQASHYIPERWLPSAKTDPHSPFYHDSRDVLQPFSVGPRNCIGRNLAYNEMRVILARLIWRFDLALCPESHAWDDQKSYTLWEKPPLMCKVIPRTS</sequence>
<keyword evidence="5 10" id="KW-0560">Oxidoreductase</keyword>
<organism evidence="12 13">
    <name type="scientific">Botrytis hyacinthi</name>
    <dbReference type="NCBI Taxonomy" id="278943"/>
    <lineage>
        <taxon>Eukaryota</taxon>
        <taxon>Fungi</taxon>
        <taxon>Dikarya</taxon>
        <taxon>Ascomycota</taxon>
        <taxon>Pezizomycotina</taxon>
        <taxon>Leotiomycetes</taxon>
        <taxon>Helotiales</taxon>
        <taxon>Sclerotiniaceae</taxon>
        <taxon>Botrytis</taxon>
    </lineage>
</organism>
<evidence type="ECO:0000256" key="11">
    <source>
        <dbReference type="SAM" id="Phobius"/>
    </source>
</evidence>
<dbReference type="GO" id="GO:0004497">
    <property type="term" value="F:monooxygenase activity"/>
    <property type="evidence" value="ECO:0007669"/>
    <property type="project" value="UniProtKB-KW"/>
</dbReference>
<name>A0A4Z1G4U4_9HELO</name>
<dbReference type="Gene3D" id="1.10.630.10">
    <property type="entry name" value="Cytochrome P450"/>
    <property type="match status" value="1"/>
</dbReference>
<proteinExistence type="inferred from homology"/>
<keyword evidence="11" id="KW-0812">Transmembrane</keyword>
<dbReference type="InterPro" id="IPR001128">
    <property type="entry name" value="Cyt_P450"/>
</dbReference>
<dbReference type="InterPro" id="IPR050121">
    <property type="entry name" value="Cytochrome_P450_monoxygenase"/>
</dbReference>
<keyword evidence="4 9" id="KW-0479">Metal-binding</keyword>
<dbReference type="InterPro" id="IPR036396">
    <property type="entry name" value="Cyt_P450_sf"/>
</dbReference>
<evidence type="ECO:0008006" key="14">
    <source>
        <dbReference type="Google" id="ProtNLM"/>
    </source>
</evidence>
<evidence type="ECO:0000256" key="1">
    <source>
        <dbReference type="ARBA" id="ARBA00001971"/>
    </source>
</evidence>
<dbReference type="GO" id="GO:0016705">
    <property type="term" value="F:oxidoreductase activity, acting on paired donors, with incorporation or reduction of molecular oxygen"/>
    <property type="evidence" value="ECO:0007669"/>
    <property type="project" value="InterPro"/>
</dbReference>
<dbReference type="Proteomes" id="UP000297814">
    <property type="component" value="Unassembled WGS sequence"/>
</dbReference>
<dbReference type="AlphaFoldDB" id="A0A4Z1G4U4"/>
<evidence type="ECO:0000256" key="5">
    <source>
        <dbReference type="ARBA" id="ARBA00023002"/>
    </source>
</evidence>
<protein>
    <recommendedName>
        <fullName evidence="14">Cytochrome P450 monooxygenase</fullName>
    </recommendedName>
</protein>
<evidence type="ECO:0000313" key="13">
    <source>
        <dbReference type="Proteomes" id="UP000297814"/>
    </source>
</evidence>
<evidence type="ECO:0000256" key="9">
    <source>
        <dbReference type="PIRSR" id="PIRSR602401-1"/>
    </source>
</evidence>
<dbReference type="InterPro" id="IPR002401">
    <property type="entry name" value="Cyt_P450_E_grp-I"/>
</dbReference>
<comment type="caution">
    <text evidence="12">The sequence shown here is derived from an EMBL/GenBank/DDBJ whole genome shotgun (WGS) entry which is preliminary data.</text>
</comment>
<evidence type="ECO:0000256" key="3">
    <source>
        <dbReference type="ARBA" id="ARBA00022617"/>
    </source>
</evidence>
<dbReference type="Pfam" id="PF00067">
    <property type="entry name" value="p450"/>
    <property type="match status" value="1"/>
</dbReference>
<keyword evidence="6 9" id="KW-0408">Iron</keyword>
<comment type="cofactor">
    <cofactor evidence="1 9">
        <name>heme</name>
        <dbReference type="ChEBI" id="CHEBI:30413"/>
    </cofactor>
</comment>
<keyword evidence="11" id="KW-1133">Transmembrane helix</keyword>
<dbReference type="PROSITE" id="PS00086">
    <property type="entry name" value="CYTOCHROME_P450"/>
    <property type="match status" value="1"/>
</dbReference>
<keyword evidence="7" id="KW-0843">Virulence</keyword>
<dbReference type="GO" id="GO:0009403">
    <property type="term" value="P:toxin biosynthetic process"/>
    <property type="evidence" value="ECO:0007669"/>
    <property type="project" value="UniProtKB-ARBA"/>
</dbReference>
<evidence type="ECO:0000256" key="6">
    <source>
        <dbReference type="ARBA" id="ARBA00023004"/>
    </source>
</evidence>
<keyword evidence="3 9" id="KW-0349">Heme</keyword>
<dbReference type="EMBL" id="PQXK01000372">
    <property type="protein sequence ID" value="TGO31964.1"/>
    <property type="molecule type" value="Genomic_DNA"/>
</dbReference>